<evidence type="ECO:0000259" key="3">
    <source>
        <dbReference type="Pfam" id="PF02369"/>
    </source>
</evidence>
<keyword evidence="2" id="KW-1133">Transmembrane helix</keyword>
<evidence type="ECO:0000313" key="4">
    <source>
        <dbReference type="EMBL" id="PIZ65821.1"/>
    </source>
</evidence>
<feature type="domain" description="Big-1" evidence="3">
    <location>
        <begin position="55"/>
        <end position="135"/>
    </location>
</feature>
<comment type="similarity">
    <text evidence="1">Belongs to the intimin/invasin family.</text>
</comment>
<dbReference type="AlphaFoldDB" id="A0A2M7U4V5"/>
<reference evidence="5" key="1">
    <citation type="submission" date="2017-09" db="EMBL/GenBank/DDBJ databases">
        <title>Depth-based differentiation of microbial function through sediment-hosted aquifers and enrichment of novel symbionts in the deep terrestrial subsurface.</title>
        <authorList>
            <person name="Probst A.J."/>
            <person name="Ladd B."/>
            <person name="Jarett J.K."/>
            <person name="Geller-Mcgrath D.E."/>
            <person name="Sieber C.M.K."/>
            <person name="Emerson J.B."/>
            <person name="Anantharaman K."/>
            <person name="Thomas B.C."/>
            <person name="Malmstrom R."/>
            <person name="Stieglmeier M."/>
            <person name="Klingl A."/>
            <person name="Woyke T."/>
            <person name="Ryan C.M."/>
            <person name="Banfield J.F."/>
        </authorList>
    </citation>
    <scope>NUCLEOTIDE SEQUENCE [LARGE SCALE GENOMIC DNA]</scope>
</reference>
<name>A0A2M7U4V5_9BACT</name>
<protein>
    <recommendedName>
        <fullName evidence="3">Big-1 domain-containing protein</fullName>
    </recommendedName>
</protein>
<dbReference type="EMBL" id="PFOD01000034">
    <property type="protein sequence ID" value="PIZ65821.1"/>
    <property type="molecule type" value="Genomic_DNA"/>
</dbReference>
<dbReference type="InterPro" id="IPR013783">
    <property type="entry name" value="Ig-like_fold"/>
</dbReference>
<dbReference type="Proteomes" id="UP000230027">
    <property type="component" value="Unassembled WGS sequence"/>
</dbReference>
<comment type="caution">
    <text evidence="4">The sequence shown here is derived from an EMBL/GenBank/DDBJ whole genome shotgun (WGS) entry which is preliminary data.</text>
</comment>
<sequence length="136" mass="14920">MDKKLIGFSVVFFAAFIVFAAYMFSDGSIARFTRAAEDKEPSLSNSLIFAWPLQLPADNQSVSEITVFLRNAEGTGLFEQPVKIAISHGKIKESQILTDTDGKASFHISASTPGTSVVEAFVRNKRLAKTISVQFR</sequence>
<organism evidence="4 5">
    <name type="scientific">Candidatus Roizmanbacteria bacterium CG_4_10_14_0_2_um_filter_36_9</name>
    <dbReference type="NCBI Taxonomy" id="1974823"/>
    <lineage>
        <taxon>Bacteria</taxon>
        <taxon>Candidatus Roizmaniibacteriota</taxon>
    </lineage>
</organism>
<keyword evidence="2" id="KW-0812">Transmembrane</keyword>
<evidence type="ECO:0000256" key="1">
    <source>
        <dbReference type="ARBA" id="ARBA00010116"/>
    </source>
</evidence>
<evidence type="ECO:0000256" key="2">
    <source>
        <dbReference type="SAM" id="Phobius"/>
    </source>
</evidence>
<dbReference type="InterPro" id="IPR003344">
    <property type="entry name" value="Big_1_dom"/>
</dbReference>
<dbReference type="Gene3D" id="2.60.40.10">
    <property type="entry name" value="Immunoglobulins"/>
    <property type="match status" value="1"/>
</dbReference>
<proteinExistence type="inferred from homology"/>
<dbReference type="InterPro" id="IPR008964">
    <property type="entry name" value="Invasin/intimin_cell_adhesion"/>
</dbReference>
<dbReference type="Pfam" id="PF02369">
    <property type="entry name" value="Big_1"/>
    <property type="match status" value="1"/>
</dbReference>
<dbReference type="SUPFAM" id="SSF49373">
    <property type="entry name" value="Invasin/intimin cell-adhesion fragments"/>
    <property type="match status" value="1"/>
</dbReference>
<evidence type="ECO:0000313" key="5">
    <source>
        <dbReference type="Proteomes" id="UP000230027"/>
    </source>
</evidence>
<gene>
    <name evidence="4" type="ORF">COY14_01615</name>
</gene>
<keyword evidence="2" id="KW-0472">Membrane</keyword>
<feature type="transmembrane region" description="Helical" evidence="2">
    <location>
        <begin position="6"/>
        <end position="24"/>
    </location>
</feature>
<accession>A0A2M7U4V5</accession>